<evidence type="ECO:0000313" key="1">
    <source>
        <dbReference type="EMBL" id="KAK9193012.1"/>
    </source>
</evidence>
<dbReference type="AlphaFoldDB" id="A0AAP0M1X3"/>
<keyword evidence="2" id="KW-1185">Reference proteome</keyword>
<organism evidence="1 2">
    <name type="scientific">Citrus x changshan-huyou</name>
    <dbReference type="NCBI Taxonomy" id="2935761"/>
    <lineage>
        <taxon>Eukaryota</taxon>
        <taxon>Viridiplantae</taxon>
        <taxon>Streptophyta</taxon>
        <taxon>Embryophyta</taxon>
        <taxon>Tracheophyta</taxon>
        <taxon>Spermatophyta</taxon>
        <taxon>Magnoliopsida</taxon>
        <taxon>eudicotyledons</taxon>
        <taxon>Gunneridae</taxon>
        <taxon>Pentapetalae</taxon>
        <taxon>rosids</taxon>
        <taxon>malvids</taxon>
        <taxon>Sapindales</taxon>
        <taxon>Rutaceae</taxon>
        <taxon>Aurantioideae</taxon>
        <taxon>Citrus</taxon>
    </lineage>
</organism>
<reference evidence="1 2" key="1">
    <citation type="submission" date="2024-05" db="EMBL/GenBank/DDBJ databases">
        <title>Haplotype-resolved chromosome-level genome assembly of Huyou (Citrus changshanensis).</title>
        <authorList>
            <person name="Miao C."/>
            <person name="Chen W."/>
            <person name="Wu Y."/>
            <person name="Wang L."/>
            <person name="Zhao S."/>
            <person name="Grierson D."/>
            <person name="Xu C."/>
            <person name="Chen K."/>
        </authorList>
    </citation>
    <scope>NUCLEOTIDE SEQUENCE [LARGE SCALE GENOMIC DNA]</scope>
    <source>
        <strain evidence="1">01-14</strain>
        <tissue evidence="1">Leaf</tissue>
    </source>
</reference>
<dbReference type="Proteomes" id="UP001428341">
    <property type="component" value="Unassembled WGS sequence"/>
</dbReference>
<proteinExistence type="predicted"/>
<gene>
    <name evidence="1" type="ORF">WN944_003708</name>
</gene>
<name>A0AAP0M1X3_9ROSI</name>
<dbReference type="EMBL" id="JBCGBO010000006">
    <property type="protein sequence ID" value="KAK9193012.1"/>
    <property type="molecule type" value="Genomic_DNA"/>
</dbReference>
<comment type="caution">
    <text evidence="1">The sequence shown here is derived from an EMBL/GenBank/DDBJ whole genome shotgun (WGS) entry which is preliminary data.</text>
</comment>
<sequence>MISIKIKRTVPPETGNLVNLKGNFGFVRFWYLLTPPYRLKGSLPLSLGFNLPKKMFARKRPTDSAFSDDLSLHEFAKMALPELVMKIVETFLGNNVFDITEMSNQVSTVK</sequence>
<protein>
    <submittedName>
        <fullName evidence="1">Uncharacterized protein</fullName>
    </submittedName>
</protein>
<accession>A0AAP0M1X3</accession>
<evidence type="ECO:0000313" key="2">
    <source>
        <dbReference type="Proteomes" id="UP001428341"/>
    </source>
</evidence>